<evidence type="ECO:0000256" key="11">
    <source>
        <dbReference type="ARBA" id="ARBA00047899"/>
    </source>
</evidence>
<evidence type="ECO:0000256" key="1">
    <source>
        <dbReference type="ARBA" id="ARBA00004370"/>
    </source>
</evidence>
<evidence type="ECO:0000256" key="13">
    <source>
        <dbReference type="PROSITE-ProRule" id="PRU10141"/>
    </source>
</evidence>
<reference evidence="16 17" key="1">
    <citation type="journal article" date="2023" name="Commun. Biol.">
        <title>Genome analysis of Parmales, the sister group of diatoms, reveals the evolutionary specialization of diatoms from phago-mixotrophs to photoautotrophs.</title>
        <authorList>
            <person name="Ban H."/>
            <person name="Sato S."/>
            <person name="Yoshikawa S."/>
            <person name="Yamada K."/>
            <person name="Nakamura Y."/>
            <person name="Ichinomiya M."/>
            <person name="Sato N."/>
            <person name="Blanc-Mathieu R."/>
            <person name="Endo H."/>
            <person name="Kuwata A."/>
            <person name="Ogata H."/>
        </authorList>
    </citation>
    <scope>NUCLEOTIDE SEQUENCE [LARGE SCALE GENOMIC DNA]</scope>
</reference>
<comment type="subcellular location">
    <subcellularLocation>
        <location evidence="1">Membrane</location>
    </subcellularLocation>
</comment>
<dbReference type="InterPro" id="IPR000719">
    <property type="entry name" value="Prot_kinase_dom"/>
</dbReference>
<feature type="domain" description="Protein kinase" evidence="15">
    <location>
        <begin position="585"/>
        <end position="865"/>
    </location>
</feature>
<dbReference type="InterPro" id="IPR017441">
    <property type="entry name" value="Protein_kinase_ATP_BS"/>
</dbReference>
<dbReference type="EMBL" id="BRYB01000489">
    <property type="protein sequence ID" value="GMI31115.1"/>
    <property type="molecule type" value="Genomic_DNA"/>
</dbReference>
<evidence type="ECO:0000256" key="12">
    <source>
        <dbReference type="ARBA" id="ARBA00048679"/>
    </source>
</evidence>
<evidence type="ECO:0000256" key="3">
    <source>
        <dbReference type="ARBA" id="ARBA00022527"/>
    </source>
</evidence>
<evidence type="ECO:0000256" key="2">
    <source>
        <dbReference type="ARBA" id="ARBA00012513"/>
    </source>
</evidence>
<evidence type="ECO:0000256" key="5">
    <source>
        <dbReference type="ARBA" id="ARBA00022692"/>
    </source>
</evidence>
<protein>
    <recommendedName>
        <fullName evidence="2">non-specific serine/threonine protein kinase</fullName>
        <ecNumber evidence="2">2.7.11.1</ecNumber>
    </recommendedName>
</protein>
<dbReference type="Gene3D" id="1.10.510.10">
    <property type="entry name" value="Transferase(Phosphotransferase) domain 1"/>
    <property type="match status" value="1"/>
</dbReference>
<feature type="transmembrane region" description="Helical" evidence="14">
    <location>
        <begin position="479"/>
        <end position="499"/>
    </location>
</feature>
<evidence type="ECO:0000256" key="4">
    <source>
        <dbReference type="ARBA" id="ARBA00022679"/>
    </source>
</evidence>
<keyword evidence="4" id="KW-0808">Transferase</keyword>
<evidence type="ECO:0000256" key="10">
    <source>
        <dbReference type="ARBA" id="ARBA00023136"/>
    </source>
</evidence>
<dbReference type="Pfam" id="PF01094">
    <property type="entry name" value="ANF_receptor"/>
    <property type="match status" value="1"/>
</dbReference>
<feature type="binding site" evidence="13">
    <location>
        <position position="612"/>
    </location>
    <ligand>
        <name>ATP</name>
        <dbReference type="ChEBI" id="CHEBI:30616"/>
    </ligand>
</feature>
<dbReference type="PROSITE" id="PS00107">
    <property type="entry name" value="PROTEIN_KINASE_ATP"/>
    <property type="match status" value="1"/>
</dbReference>
<dbReference type="Gene3D" id="3.40.50.2300">
    <property type="match status" value="2"/>
</dbReference>
<dbReference type="InterPro" id="IPR001828">
    <property type="entry name" value="ANF_lig-bd_rcpt"/>
</dbReference>
<dbReference type="InterPro" id="IPR051681">
    <property type="entry name" value="Ser/Thr_Kinases-Pseudokinases"/>
</dbReference>
<accession>A0ABQ6MS26</accession>
<organism evidence="16 17">
    <name type="scientific">Tetraparma gracilis</name>
    <dbReference type="NCBI Taxonomy" id="2962635"/>
    <lineage>
        <taxon>Eukaryota</taxon>
        <taxon>Sar</taxon>
        <taxon>Stramenopiles</taxon>
        <taxon>Ochrophyta</taxon>
        <taxon>Bolidophyceae</taxon>
        <taxon>Parmales</taxon>
        <taxon>Triparmaceae</taxon>
        <taxon>Tetraparma</taxon>
    </lineage>
</organism>
<dbReference type="SUPFAM" id="SSF56112">
    <property type="entry name" value="Protein kinase-like (PK-like)"/>
    <property type="match status" value="1"/>
</dbReference>
<evidence type="ECO:0000256" key="7">
    <source>
        <dbReference type="ARBA" id="ARBA00022777"/>
    </source>
</evidence>
<dbReference type="PROSITE" id="PS50011">
    <property type="entry name" value="PROTEIN_KINASE_DOM"/>
    <property type="match status" value="1"/>
</dbReference>
<evidence type="ECO:0000256" key="6">
    <source>
        <dbReference type="ARBA" id="ARBA00022741"/>
    </source>
</evidence>
<sequence length="948" mass="104120">MTTSLPVLKVGSLQNFAFENSDASIGKVWQLATEILFEQINNSTTVLPDVLLQLEMRDTDDGNKNTAIRDTVDFAIEHRVPAIFGAMYSGVSMPTSLVSSAYNIPQISAISGAADLSDKAQYPTFMRTVASAKDELTTIIEGFLKANDWLKVTYIADSDDYAQSTILSLSAGLSLRGISPIATLSFPYVSTDVLNYPLEDFDSVLDAIEESGSKIHVVQTQYYLLQQLQIAAARRPGWVPGEHVWIITNDFYHPNLKTYESYNTDYYADPPTKEYLSATAGTFNIGSASGEERDSPEFKTLLNEVHKRANETGLERCTLGNAQSVSDAVWTIAHGMHALHAEGELLLPHDTDPSLPLNTTAYRARNELLHEKMMHVEFDSILAGDNVSFTDNGDIVARYAIYQTGKGEYQSPLDSWTPCDGDTDIYVAPVVASCLSGCADTSCVDVTAPGADTWLFADGTARPPQAVIRPDGSDTFLPMWARIVVGAGLVVAIAAIAFFHRKKRADALKIQALTSEMSQKKIRISTLEVRLLKEKLEEFHNFSINQQTGVASNNDLGGTAAAVRRGSVDGSTRTMNSITVPSSEVVLGELLGKGAFGEVFKGVFRGTDVAIKTLKVVNEENLGRFRGEVLMMHALHHTNIVFLVGVSWDENLIGLLMELSDVGPLSSVMASEKAAKFEWQDPILKYATDIAHGLLYLHGANYYDEKLKQVQKCIIHRDIKPDNVLVFSPDTCKLTDFGESRALDLEETMTQVGTAIYMAPEVAKGDRYTLKADVFSYGMLMLSLALKTKPLTKYLREDYAAQKKRSLRMSSLGLVAHSIVGGWRPRRPAGEHAVVDSLWHLIELCLDGFYEERPTMENIVEHIREVIKEDVKTGNATGAAAGAKKDTRGLLSRETGTQKKTGAIFSSGKALALKFCDDKDKKVLASILSLINPEDQEQLAEIVRDYQA</sequence>
<gene>
    <name evidence="16" type="ORF">TeGR_g7186</name>
</gene>
<dbReference type="Proteomes" id="UP001165060">
    <property type="component" value="Unassembled WGS sequence"/>
</dbReference>
<name>A0ABQ6MS26_9STRA</name>
<dbReference type="PROSITE" id="PS00108">
    <property type="entry name" value="PROTEIN_KINASE_ST"/>
    <property type="match status" value="1"/>
</dbReference>
<dbReference type="PANTHER" id="PTHR44329:SF285">
    <property type="entry name" value="V-MOS MOLONEY MURINE SARCOMA VIRAL ONCO HOMOLOG"/>
    <property type="match status" value="1"/>
</dbReference>
<evidence type="ECO:0000256" key="8">
    <source>
        <dbReference type="ARBA" id="ARBA00022840"/>
    </source>
</evidence>
<dbReference type="InterPro" id="IPR028082">
    <property type="entry name" value="Peripla_BP_I"/>
</dbReference>
<dbReference type="Gene3D" id="3.30.200.20">
    <property type="entry name" value="Phosphorylase Kinase, domain 1"/>
    <property type="match status" value="1"/>
</dbReference>
<keyword evidence="17" id="KW-1185">Reference proteome</keyword>
<dbReference type="SUPFAM" id="SSF53822">
    <property type="entry name" value="Periplasmic binding protein-like I"/>
    <property type="match status" value="1"/>
</dbReference>
<comment type="caution">
    <text evidence="16">The sequence shown here is derived from an EMBL/GenBank/DDBJ whole genome shotgun (WGS) entry which is preliminary data.</text>
</comment>
<keyword evidence="9 14" id="KW-1133">Transmembrane helix</keyword>
<comment type="catalytic activity">
    <reaction evidence="12">
        <text>L-seryl-[protein] + ATP = O-phospho-L-seryl-[protein] + ADP + H(+)</text>
        <dbReference type="Rhea" id="RHEA:17989"/>
        <dbReference type="Rhea" id="RHEA-COMP:9863"/>
        <dbReference type="Rhea" id="RHEA-COMP:11604"/>
        <dbReference type="ChEBI" id="CHEBI:15378"/>
        <dbReference type="ChEBI" id="CHEBI:29999"/>
        <dbReference type="ChEBI" id="CHEBI:30616"/>
        <dbReference type="ChEBI" id="CHEBI:83421"/>
        <dbReference type="ChEBI" id="CHEBI:456216"/>
        <dbReference type="EC" id="2.7.11.1"/>
    </reaction>
</comment>
<keyword evidence="7" id="KW-0418">Kinase</keyword>
<keyword evidence="5 14" id="KW-0812">Transmembrane</keyword>
<dbReference type="EC" id="2.7.11.1" evidence="2"/>
<dbReference type="InterPro" id="IPR008271">
    <property type="entry name" value="Ser/Thr_kinase_AS"/>
</dbReference>
<evidence type="ECO:0000259" key="15">
    <source>
        <dbReference type="PROSITE" id="PS50011"/>
    </source>
</evidence>
<dbReference type="InterPro" id="IPR011009">
    <property type="entry name" value="Kinase-like_dom_sf"/>
</dbReference>
<dbReference type="PANTHER" id="PTHR44329">
    <property type="entry name" value="SERINE/THREONINE-PROTEIN KINASE TNNI3K-RELATED"/>
    <property type="match status" value="1"/>
</dbReference>
<keyword evidence="3" id="KW-0723">Serine/threonine-protein kinase</keyword>
<dbReference type="SMART" id="SM00220">
    <property type="entry name" value="S_TKc"/>
    <property type="match status" value="1"/>
</dbReference>
<comment type="catalytic activity">
    <reaction evidence="11">
        <text>L-threonyl-[protein] + ATP = O-phospho-L-threonyl-[protein] + ADP + H(+)</text>
        <dbReference type="Rhea" id="RHEA:46608"/>
        <dbReference type="Rhea" id="RHEA-COMP:11060"/>
        <dbReference type="Rhea" id="RHEA-COMP:11605"/>
        <dbReference type="ChEBI" id="CHEBI:15378"/>
        <dbReference type="ChEBI" id="CHEBI:30013"/>
        <dbReference type="ChEBI" id="CHEBI:30616"/>
        <dbReference type="ChEBI" id="CHEBI:61977"/>
        <dbReference type="ChEBI" id="CHEBI:456216"/>
        <dbReference type="EC" id="2.7.11.1"/>
    </reaction>
</comment>
<keyword evidence="8 13" id="KW-0067">ATP-binding</keyword>
<keyword evidence="6 13" id="KW-0547">Nucleotide-binding</keyword>
<dbReference type="Pfam" id="PF00069">
    <property type="entry name" value="Pkinase"/>
    <property type="match status" value="1"/>
</dbReference>
<keyword evidence="10 14" id="KW-0472">Membrane</keyword>
<evidence type="ECO:0000313" key="17">
    <source>
        <dbReference type="Proteomes" id="UP001165060"/>
    </source>
</evidence>
<evidence type="ECO:0000313" key="16">
    <source>
        <dbReference type="EMBL" id="GMI31115.1"/>
    </source>
</evidence>
<evidence type="ECO:0000256" key="9">
    <source>
        <dbReference type="ARBA" id="ARBA00022989"/>
    </source>
</evidence>
<proteinExistence type="predicted"/>
<evidence type="ECO:0000256" key="14">
    <source>
        <dbReference type="SAM" id="Phobius"/>
    </source>
</evidence>